<feature type="compositionally biased region" description="Basic and acidic residues" evidence="2">
    <location>
        <begin position="401"/>
        <end position="414"/>
    </location>
</feature>
<dbReference type="OrthoDB" id="2219495at2759"/>
<feature type="domain" description="CCHC-type" evidence="3">
    <location>
        <begin position="210"/>
        <end position="225"/>
    </location>
</feature>
<organism evidence="4 5">
    <name type="scientific">Acer yangbiense</name>
    <dbReference type="NCBI Taxonomy" id="1000413"/>
    <lineage>
        <taxon>Eukaryota</taxon>
        <taxon>Viridiplantae</taxon>
        <taxon>Streptophyta</taxon>
        <taxon>Embryophyta</taxon>
        <taxon>Tracheophyta</taxon>
        <taxon>Spermatophyta</taxon>
        <taxon>Magnoliopsida</taxon>
        <taxon>eudicotyledons</taxon>
        <taxon>Gunneridae</taxon>
        <taxon>Pentapetalae</taxon>
        <taxon>rosids</taxon>
        <taxon>malvids</taxon>
        <taxon>Sapindales</taxon>
        <taxon>Sapindaceae</taxon>
        <taxon>Hippocastanoideae</taxon>
        <taxon>Acereae</taxon>
        <taxon>Acer</taxon>
    </lineage>
</organism>
<dbReference type="InterPro" id="IPR040256">
    <property type="entry name" value="At4g02000-like"/>
</dbReference>
<gene>
    <name evidence="4" type="ORF">EZV62_005020</name>
</gene>
<evidence type="ECO:0000256" key="1">
    <source>
        <dbReference type="PROSITE-ProRule" id="PRU00047"/>
    </source>
</evidence>
<evidence type="ECO:0000313" key="5">
    <source>
        <dbReference type="Proteomes" id="UP000323000"/>
    </source>
</evidence>
<keyword evidence="1" id="KW-0479">Metal-binding</keyword>
<feature type="compositionally biased region" description="Basic and acidic residues" evidence="2">
    <location>
        <begin position="293"/>
        <end position="302"/>
    </location>
</feature>
<dbReference type="InterPro" id="IPR025558">
    <property type="entry name" value="DUF4283"/>
</dbReference>
<evidence type="ECO:0000259" key="3">
    <source>
        <dbReference type="PROSITE" id="PS50158"/>
    </source>
</evidence>
<protein>
    <recommendedName>
        <fullName evidence="3">CCHC-type domain-containing protein</fullName>
    </recommendedName>
</protein>
<name>A0A5C7ILM0_9ROSI</name>
<dbReference type="Pfam" id="PF14392">
    <property type="entry name" value="zf-CCHC_4"/>
    <property type="match status" value="1"/>
</dbReference>
<comment type="caution">
    <text evidence="4">The sequence shown here is derived from an EMBL/GenBank/DDBJ whole genome shotgun (WGS) entry which is preliminary data.</text>
</comment>
<dbReference type="GO" id="GO:0003676">
    <property type="term" value="F:nucleic acid binding"/>
    <property type="evidence" value="ECO:0007669"/>
    <property type="project" value="InterPro"/>
</dbReference>
<dbReference type="InterPro" id="IPR025836">
    <property type="entry name" value="Zn_knuckle_CX2CX4HX4C"/>
</dbReference>
<dbReference type="PANTHER" id="PTHR31286">
    <property type="entry name" value="GLYCINE-RICH CELL WALL STRUCTURAL PROTEIN 1.8-LIKE"/>
    <property type="match status" value="1"/>
</dbReference>
<proteinExistence type="predicted"/>
<dbReference type="AlphaFoldDB" id="A0A5C7ILM0"/>
<dbReference type="InterPro" id="IPR001878">
    <property type="entry name" value="Znf_CCHC"/>
</dbReference>
<dbReference type="Pfam" id="PF14111">
    <property type="entry name" value="DUF4283"/>
    <property type="match status" value="1"/>
</dbReference>
<keyword evidence="5" id="KW-1185">Reference proteome</keyword>
<accession>A0A5C7ILM0</accession>
<keyword evidence="1" id="KW-0863">Zinc-finger</keyword>
<dbReference type="Proteomes" id="UP000323000">
    <property type="component" value="Chromosome 2"/>
</dbReference>
<dbReference type="PANTHER" id="PTHR31286:SF167">
    <property type="entry name" value="OS09G0268800 PROTEIN"/>
    <property type="match status" value="1"/>
</dbReference>
<dbReference type="EMBL" id="VAHF01000002">
    <property type="protein sequence ID" value="TXG70085.1"/>
    <property type="molecule type" value="Genomic_DNA"/>
</dbReference>
<feature type="region of interest" description="Disordered" evidence="2">
    <location>
        <begin position="255"/>
        <end position="304"/>
    </location>
</feature>
<keyword evidence="1" id="KW-0862">Zinc</keyword>
<evidence type="ECO:0000313" key="4">
    <source>
        <dbReference type="EMBL" id="TXG70085.1"/>
    </source>
</evidence>
<dbReference type="PROSITE" id="PS50158">
    <property type="entry name" value="ZF_CCHC"/>
    <property type="match status" value="1"/>
</dbReference>
<reference evidence="5" key="1">
    <citation type="journal article" date="2019" name="Gigascience">
        <title>De novo genome assembly of the endangered Acer yangbiense, a plant species with extremely small populations endemic to Yunnan Province, China.</title>
        <authorList>
            <person name="Yang J."/>
            <person name="Wariss H.M."/>
            <person name="Tao L."/>
            <person name="Zhang R."/>
            <person name="Yun Q."/>
            <person name="Hollingsworth P."/>
            <person name="Dao Z."/>
            <person name="Luo G."/>
            <person name="Guo H."/>
            <person name="Ma Y."/>
            <person name="Sun W."/>
        </authorList>
    </citation>
    <scope>NUCLEOTIDE SEQUENCE [LARGE SCALE GENOMIC DNA]</scope>
    <source>
        <strain evidence="5">cv. Malutang</strain>
    </source>
</reference>
<dbReference type="GO" id="GO:0008270">
    <property type="term" value="F:zinc ion binding"/>
    <property type="evidence" value="ECO:0007669"/>
    <property type="project" value="UniProtKB-KW"/>
</dbReference>
<feature type="region of interest" description="Disordered" evidence="2">
    <location>
        <begin position="382"/>
        <end position="431"/>
    </location>
</feature>
<sequence>MNADELALLCSALSVKEMDRPIRTLDSNLINIGARRLSLCLVGKVLTTRLVNRSAFIDIMTSVWRVSEGVDIEWAEGNIFVLNFKNLEDRSRILAGGPWNFDRAIIVFEEPTGVGDILNMSFNRTEFWVQIHNLPLLCMTEDIGMFLGKMIGEVCDIDLEAAREGNGRFIRVRVAFAANEPLLRCLRVDLLGTGKVTTMLLRYERLLDFCFKCSRLGHSMRECTEEADVKEATSEANVRLNVWLRAVSPSKRFPGRNRGFDQGSWGRQSGIATNSNSRINPRPSNRWQGKNVAMEKDSSGERWRKKCQVPAQQKFEGCFGSSNRRMDSGKGINKVIKKGVPWEKDCGDSTSKVGVRQKEFVETNDNQCRRVSGGIENPNIQFNNADLGNRNDRAVSVGGSVKEDSSSSRKRDGDASVVDGRSDRKKKKKVVGCEDSTVAMVSLEATNSKDESEVGCVLSNMQNVVGSVPPKSVTDRLPWGRSSMTPQWEIKREQPYPSTSSTRSLFFKDHTDPRSASFLDTIGADGDHAETSIDLASFQGLFPLAHEHI</sequence>
<feature type="compositionally biased region" description="Low complexity" evidence="2">
    <location>
        <begin position="274"/>
        <end position="286"/>
    </location>
</feature>
<evidence type="ECO:0000256" key="2">
    <source>
        <dbReference type="SAM" id="MobiDB-lite"/>
    </source>
</evidence>